<sequence length="135" mass="15094">MVDSANIFKVVNILTAVIMILGGISQFFPLGFKNIIIGIYVIVFGIFTAILEFFIPSETAKYCSFFFSFLGRGICNLYFTFYSVGSLLLDNSILRILSGTIVITTGVIYSILEFMSNVVPPDNMREHTLEDRGHI</sequence>
<accession>A0ACB7CAH7</accession>
<gene>
    <name evidence="1" type="ORF">PORY_002553</name>
</gene>
<dbReference type="EMBL" id="JABTEG010000012">
    <property type="protein sequence ID" value="KAG4304030.1"/>
    <property type="molecule type" value="Genomic_DNA"/>
</dbReference>
<name>A0ACB7CAH7_9ASCO</name>
<keyword evidence="2" id="KW-1185">Reference proteome</keyword>
<organism evidence="1 2">
    <name type="scientific">Pneumocystis oryctolagi</name>
    <dbReference type="NCBI Taxonomy" id="42067"/>
    <lineage>
        <taxon>Eukaryota</taxon>
        <taxon>Fungi</taxon>
        <taxon>Dikarya</taxon>
        <taxon>Ascomycota</taxon>
        <taxon>Taphrinomycotina</taxon>
        <taxon>Pneumocystomycetes</taxon>
        <taxon>Pneumocystaceae</taxon>
        <taxon>Pneumocystis</taxon>
    </lineage>
</organism>
<reference evidence="1 2" key="1">
    <citation type="journal article" date="2021" name="Commun. Biol.">
        <title>Genomic insights into the host specific adaptation of the Pneumocystis genus.</title>
        <authorList>
            <person name="Cisse O.H."/>
            <person name="Ma L."/>
            <person name="Dekker J.P."/>
            <person name="Khil P.P."/>
            <person name="Youn J.-H."/>
            <person name="Brenchley J.M."/>
            <person name="Blair R."/>
            <person name="Pahar B."/>
            <person name="Chabe M."/>
            <person name="Van Rompay K.K.A."/>
            <person name="Keesler R."/>
            <person name="Sukura A."/>
            <person name="Hirsch V."/>
            <person name="Kutty G."/>
            <person name="Liu Y."/>
            <person name="Peng L."/>
            <person name="Chen J."/>
            <person name="Song J."/>
            <person name="Weissenbacher-Lang C."/>
            <person name="Xu J."/>
            <person name="Upham N.S."/>
            <person name="Stajich J.E."/>
            <person name="Cuomo C.A."/>
            <person name="Cushion M.T."/>
            <person name="Kovacs J.A."/>
        </authorList>
    </citation>
    <scope>NUCLEOTIDE SEQUENCE [LARGE SCALE GENOMIC DNA]</scope>
    <source>
        <strain evidence="1 2">RABM</strain>
    </source>
</reference>
<dbReference type="Proteomes" id="UP000768646">
    <property type="component" value="Unassembled WGS sequence"/>
</dbReference>
<evidence type="ECO:0000313" key="1">
    <source>
        <dbReference type="EMBL" id="KAG4304030.1"/>
    </source>
</evidence>
<evidence type="ECO:0000313" key="2">
    <source>
        <dbReference type="Proteomes" id="UP000768646"/>
    </source>
</evidence>
<proteinExistence type="predicted"/>
<comment type="caution">
    <text evidence="1">The sequence shown here is derived from an EMBL/GenBank/DDBJ whole genome shotgun (WGS) entry which is preliminary data.</text>
</comment>
<protein>
    <submittedName>
        <fullName evidence="1">Uncharacterized protein</fullName>
    </submittedName>
</protein>